<proteinExistence type="predicted"/>
<keyword evidence="1" id="KW-0812">Transmembrane</keyword>
<feature type="transmembrane region" description="Helical" evidence="1">
    <location>
        <begin position="43"/>
        <end position="60"/>
    </location>
</feature>
<keyword evidence="1" id="KW-1133">Transmembrane helix</keyword>
<dbReference type="RefSeq" id="WP_039983145.1">
    <property type="nucleotide sequence ID" value="NZ_BAOJ01000167.1"/>
</dbReference>
<dbReference type="Proteomes" id="UP000321922">
    <property type="component" value="Unassembled WGS sequence"/>
</dbReference>
<reference evidence="2 3" key="1">
    <citation type="submission" date="2019-07" db="EMBL/GenBank/DDBJ databases">
        <title>Whole genome shotgun sequence of Vibrio sagamiensis NBRC 104589.</title>
        <authorList>
            <person name="Hosoyama A."/>
            <person name="Uohara A."/>
            <person name="Ohji S."/>
            <person name="Ichikawa N."/>
        </authorList>
    </citation>
    <scope>NUCLEOTIDE SEQUENCE [LARGE SCALE GENOMIC DNA]</scope>
    <source>
        <strain evidence="2 3">NBRC 104589</strain>
    </source>
</reference>
<keyword evidence="3" id="KW-1185">Reference proteome</keyword>
<gene>
    <name evidence="2" type="ORF">VSA01S_38350</name>
</gene>
<comment type="caution">
    <text evidence="2">The sequence shown here is derived from an EMBL/GenBank/DDBJ whole genome shotgun (WGS) entry which is preliminary data.</text>
</comment>
<protein>
    <submittedName>
        <fullName evidence="2">Uncharacterized protein</fullName>
    </submittedName>
</protein>
<evidence type="ECO:0000313" key="2">
    <source>
        <dbReference type="EMBL" id="GEM77723.1"/>
    </source>
</evidence>
<accession>A0A511QK75</accession>
<dbReference type="AlphaFoldDB" id="A0A511QK75"/>
<dbReference type="OrthoDB" id="7107977at2"/>
<name>A0A511QK75_9VIBR</name>
<evidence type="ECO:0000256" key="1">
    <source>
        <dbReference type="SAM" id="Phobius"/>
    </source>
</evidence>
<keyword evidence="1" id="KW-0472">Membrane</keyword>
<evidence type="ECO:0000313" key="3">
    <source>
        <dbReference type="Proteomes" id="UP000321922"/>
    </source>
</evidence>
<dbReference type="EMBL" id="BJXJ01000107">
    <property type="protein sequence ID" value="GEM77723.1"/>
    <property type="molecule type" value="Genomic_DNA"/>
</dbReference>
<organism evidence="2 3">
    <name type="scientific">Vibrio sagamiensis NBRC 104589</name>
    <dbReference type="NCBI Taxonomy" id="1219064"/>
    <lineage>
        <taxon>Bacteria</taxon>
        <taxon>Pseudomonadati</taxon>
        <taxon>Pseudomonadota</taxon>
        <taxon>Gammaproteobacteria</taxon>
        <taxon>Vibrionales</taxon>
        <taxon>Vibrionaceae</taxon>
        <taxon>Vibrio</taxon>
    </lineage>
</organism>
<sequence>MNLIFNFGFIALAAAGLHRYIVSTQTGKEYLDFFSLQSNDLIAYALAIAWAALAFWNILIRWQCPKCRSKSYSLRAVEELDRWVGTKNVDEKLSDGSYAKRAVTTTFVKIKKNYYCNGCDYAWSAVVKKEKS</sequence>